<dbReference type="Gene3D" id="3.40.1350.10">
    <property type="match status" value="1"/>
</dbReference>
<evidence type="ECO:0000259" key="2">
    <source>
        <dbReference type="Pfam" id="PF17761"/>
    </source>
</evidence>
<dbReference type="Pfam" id="PF17761">
    <property type="entry name" value="DUF1016_N"/>
    <property type="match status" value="1"/>
</dbReference>
<dbReference type="GO" id="GO:0003676">
    <property type="term" value="F:nucleic acid binding"/>
    <property type="evidence" value="ECO:0007669"/>
    <property type="project" value="InterPro"/>
</dbReference>
<dbReference type="AlphaFoldDB" id="A0AA91YWK3"/>
<sequence length="368" mass="42299">MVHSLKILDKDYKQWVKQIAVRYRGSQIKAAIKVNTEQLRFYWQLGKDIVEMKVEERWGEYVITQLSKDLQKLLPGVEGLSITNLRYCRRFYLLYSQQYIIHPQVGGEIENGSLKNVYSQTEDVFQIPWGHHKVIMDKVKGDAKKALFYVAQTIENGWSRSMLLNWIGTGLYERQGKALNNFTHSLPKIDSDLAKEITKDPYCFGFAEITGKYNERKLKDALLNNISDFLIELGTGFAYVGKEYRLEIGDTENFIDLLFYNLKLRCYVVIEVKIDKFEPKDIGQIGTYVTAVNHILREAGKDNPTIGLLICRSKDNTLAQYALESSSQPIGISEYELEKFYPVKVEGTIPTIAELEAALDGKSIEKYK</sequence>
<dbReference type="RefSeq" id="WP_089544468.1">
    <property type="nucleotide sequence ID" value="NZ_CABOGV010000010.1"/>
</dbReference>
<reference evidence="3" key="2">
    <citation type="submission" date="2022-07" db="EMBL/GenBank/DDBJ databases">
        <title>Prevotella copri.</title>
        <authorList>
            <person name="Yang C."/>
        </authorList>
    </citation>
    <scope>NUCLEOTIDE SEQUENCE</scope>
    <source>
        <strain evidence="3">HF2107</strain>
    </source>
</reference>
<comment type="caution">
    <text evidence="5">The sequence shown here is derived from an EMBL/GenBank/DDBJ whole genome shotgun (WGS) entry which is preliminary data.</text>
</comment>
<evidence type="ECO:0000313" key="5">
    <source>
        <dbReference type="EMBL" id="OXL43483.1"/>
    </source>
</evidence>
<dbReference type="InterPro" id="IPR009362">
    <property type="entry name" value="YhcG_C"/>
</dbReference>
<accession>A0AA91YWK3</accession>
<evidence type="ECO:0000259" key="1">
    <source>
        <dbReference type="Pfam" id="PF06250"/>
    </source>
</evidence>
<reference evidence="5 6" key="1">
    <citation type="submission" date="2017-07" db="EMBL/GenBank/DDBJ databases">
        <title>Draft genome sequence of Prevotella copri isolated from the gut of healthy adult Indian.</title>
        <authorList>
            <person name="Das B."/>
            <person name="Bag S."/>
            <person name="Ghosh T.S."/>
        </authorList>
    </citation>
    <scope>NUCLEOTIDE SEQUENCE [LARGE SCALE GENOMIC DNA]</scope>
    <source>
        <strain evidence="5 6">Indica</strain>
    </source>
</reference>
<dbReference type="InterPro" id="IPR053148">
    <property type="entry name" value="PD-DEXK-like_domain"/>
</dbReference>
<dbReference type="Proteomes" id="UP001209476">
    <property type="component" value="Unassembled WGS sequence"/>
</dbReference>
<gene>
    <name evidence="5" type="ORF">CFT61_10985</name>
    <name evidence="3" type="ORF">NNC64_02440</name>
    <name evidence="4" type="ORF">ONS98_03400</name>
</gene>
<reference evidence="4" key="3">
    <citation type="submission" date="2022-11" db="EMBL/GenBank/DDBJ databases">
        <title>Genomic repertoires linked with pathogenic potency of arthritogenic Prevotella copri isolated from the gut of rheumatoid arthritis patients.</title>
        <authorList>
            <person name="Nii T."/>
            <person name="Maeda Y."/>
            <person name="Motooka D."/>
            <person name="Naito M."/>
            <person name="Matsumoto Y."/>
            <person name="Ogawa T."/>
            <person name="Oguro-Igashira E."/>
            <person name="Kishikawa T."/>
            <person name="Yamashita M."/>
            <person name="Koizumi S."/>
            <person name="Kurakawa T."/>
            <person name="Okumura R."/>
            <person name="Kayama H."/>
            <person name="Murakami M."/>
            <person name="Sakaguchi T."/>
            <person name="Das B."/>
            <person name="Nakamura S."/>
            <person name="Okada Y."/>
            <person name="Kumanogoh A."/>
            <person name="Takeda K."/>
        </authorList>
    </citation>
    <scope>NUCLEOTIDE SEQUENCE</scope>
    <source>
        <strain evidence="4">RA-N001-16</strain>
    </source>
</reference>
<evidence type="ECO:0000313" key="3">
    <source>
        <dbReference type="EMBL" id="MCP9563434.1"/>
    </source>
</evidence>
<dbReference type="EMBL" id="NMPZ01000017">
    <property type="protein sequence ID" value="OXL43483.1"/>
    <property type="molecule type" value="Genomic_DNA"/>
</dbReference>
<dbReference type="InterPro" id="IPR041527">
    <property type="entry name" value="YhcG_N"/>
</dbReference>
<dbReference type="PANTHER" id="PTHR30547:SF5">
    <property type="entry name" value="NUCLEASE YHCG-RELATED"/>
    <property type="match status" value="1"/>
</dbReference>
<dbReference type="EMBL" id="JANDWZ010000003">
    <property type="protein sequence ID" value="MCP9563434.1"/>
    <property type="molecule type" value="Genomic_DNA"/>
</dbReference>
<evidence type="ECO:0000313" key="4">
    <source>
        <dbReference type="EMBL" id="MCW4164281.1"/>
    </source>
</evidence>
<protein>
    <submittedName>
        <fullName evidence="3">PDDEXK nuclease domain-containing protein</fullName>
    </submittedName>
</protein>
<dbReference type="InterPro" id="IPR011856">
    <property type="entry name" value="tRNA_endonuc-like_dom_sf"/>
</dbReference>
<dbReference type="Proteomes" id="UP001205531">
    <property type="component" value="Unassembled WGS sequence"/>
</dbReference>
<dbReference type="EMBL" id="JAPDUM010000001">
    <property type="protein sequence ID" value="MCW4164281.1"/>
    <property type="molecule type" value="Genomic_DNA"/>
</dbReference>
<feature type="domain" description="YhcG PDDEXK nuclease" evidence="1">
    <location>
        <begin position="196"/>
        <end position="346"/>
    </location>
</feature>
<organism evidence="5 6">
    <name type="scientific">Segatella copri</name>
    <dbReference type="NCBI Taxonomy" id="165179"/>
    <lineage>
        <taxon>Bacteria</taxon>
        <taxon>Pseudomonadati</taxon>
        <taxon>Bacteroidota</taxon>
        <taxon>Bacteroidia</taxon>
        <taxon>Bacteroidales</taxon>
        <taxon>Prevotellaceae</taxon>
        <taxon>Segatella</taxon>
    </lineage>
</organism>
<dbReference type="Proteomes" id="UP000215155">
    <property type="component" value="Unassembled WGS sequence"/>
</dbReference>
<feature type="domain" description="YhcG N-terminal" evidence="2">
    <location>
        <begin position="24"/>
        <end position="174"/>
    </location>
</feature>
<dbReference type="Pfam" id="PF06250">
    <property type="entry name" value="YhcG_C"/>
    <property type="match status" value="1"/>
</dbReference>
<dbReference type="PANTHER" id="PTHR30547">
    <property type="entry name" value="UNCHARACTERIZED PROTEIN YHCG-RELATED"/>
    <property type="match status" value="1"/>
</dbReference>
<name>A0AA91YWK3_9BACT</name>
<proteinExistence type="predicted"/>
<evidence type="ECO:0000313" key="6">
    <source>
        <dbReference type="Proteomes" id="UP000215155"/>
    </source>
</evidence>